<accession>A0A4Y2V3J0</accession>
<dbReference type="Proteomes" id="UP000499080">
    <property type="component" value="Unassembled WGS sequence"/>
</dbReference>
<protein>
    <submittedName>
        <fullName evidence="1">Uncharacterized protein</fullName>
    </submittedName>
</protein>
<proteinExistence type="predicted"/>
<comment type="caution">
    <text evidence="1">The sequence shown here is derived from an EMBL/GenBank/DDBJ whole genome shotgun (WGS) entry which is preliminary data.</text>
</comment>
<gene>
    <name evidence="1" type="ORF">AVEN_128300_1</name>
</gene>
<dbReference type="AlphaFoldDB" id="A0A4Y2V3J0"/>
<evidence type="ECO:0000313" key="2">
    <source>
        <dbReference type="Proteomes" id="UP000499080"/>
    </source>
</evidence>
<evidence type="ECO:0000313" key="1">
    <source>
        <dbReference type="EMBL" id="GBO18297.1"/>
    </source>
</evidence>
<organism evidence="1 2">
    <name type="scientific">Araneus ventricosus</name>
    <name type="common">Orbweaver spider</name>
    <name type="synonym">Epeira ventricosa</name>
    <dbReference type="NCBI Taxonomy" id="182803"/>
    <lineage>
        <taxon>Eukaryota</taxon>
        <taxon>Metazoa</taxon>
        <taxon>Ecdysozoa</taxon>
        <taxon>Arthropoda</taxon>
        <taxon>Chelicerata</taxon>
        <taxon>Arachnida</taxon>
        <taxon>Araneae</taxon>
        <taxon>Araneomorphae</taxon>
        <taxon>Entelegynae</taxon>
        <taxon>Araneoidea</taxon>
        <taxon>Araneidae</taxon>
        <taxon>Araneus</taxon>
    </lineage>
</organism>
<keyword evidence="2" id="KW-1185">Reference proteome</keyword>
<sequence>MYQVELVTYGPGGPVVQDQELEVQEEGVSDQRVKIVVDVGKSVAHWAAASLQIPSVLVLGKFHQCPYYVGDHE</sequence>
<name>A0A4Y2V3J0_ARAVE</name>
<dbReference type="EMBL" id="BGPR01041932">
    <property type="protein sequence ID" value="GBO18297.1"/>
    <property type="molecule type" value="Genomic_DNA"/>
</dbReference>
<reference evidence="1 2" key="1">
    <citation type="journal article" date="2019" name="Sci. Rep.">
        <title>Orb-weaving spider Araneus ventricosus genome elucidates the spidroin gene catalogue.</title>
        <authorList>
            <person name="Kono N."/>
            <person name="Nakamura H."/>
            <person name="Ohtoshi R."/>
            <person name="Moran D.A.P."/>
            <person name="Shinohara A."/>
            <person name="Yoshida Y."/>
            <person name="Fujiwara M."/>
            <person name="Mori M."/>
            <person name="Tomita M."/>
            <person name="Arakawa K."/>
        </authorList>
    </citation>
    <scope>NUCLEOTIDE SEQUENCE [LARGE SCALE GENOMIC DNA]</scope>
</reference>